<accession>A0A9D4JN13</accession>
<dbReference type="EMBL" id="JAIWYP010000005">
    <property type="protein sequence ID" value="KAH3816394.1"/>
    <property type="molecule type" value="Genomic_DNA"/>
</dbReference>
<dbReference type="Proteomes" id="UP000828390">
    <property type="component" value="Unassembled WGS sequence"/>
</dbReference>
<name>A0A9D4JN13_DREPO</name>
<gene>
    <name evidence="1" type="ORF">DPMN_117910</name>
</gene>
<proteinExistence type="predicted"/>
<sequence>MKMHVKMHVGGVQYKYIFKVTTKRWLKSMIVHILNGFQADTLRVQGGGRIHAVHVDIRAQQLTVDDLGEIIGDLHTIACTTGSGIAGSSGSG</sequence>
<keyword evidence="2" id="KW-1185">Reference proteome</keyword>
<protein>
    <submittedName>
        <fullName evidence="1">Uncharacterized protein</fullName>
    </submittedName>
</protein>
<evidence type="ECO:0000313" key="2">
    <source>
        <dbReference type="Proteomes" id="UP000828390"/>
    </source>
</evidence>
<reference evidence="1" key="1">
    <citation type="journal article" date="2019" name="bioRxiv">
        <title>The Genome of the Zebra Mussel, Dreissena polymorpha: A Resource for Invasive Species Research.</title>
        <authorList>
            <person name="McCartney M.A."/>
            <person name="Auch B."/>
            <person name="Kono T."/>
            <person name="Mallez S."/>
            <person name="Zhang Y."/>
            <person name="Obille A."/>
            <person name="Becker A."/>
            <person name="Abrahante J.E."/>
            <person name="Garbe J."/>
            <person name="Badalamenti J.P."/>
            <person name="Herman A."/>
            <person name="Mangelson H."/>
            <person name="Liachko I."/>
            <person name="Sullivan S."/>
            <person name="Sone E.D."/>
            <person name="Koren S."/>
            <person name="Silverstein K.A.T."/>
            <person name="Beckman K.B."/>
            <person name="Gohl D.M."/>
        </authorList>
    </citation>
    <scope>NUCLEOTIDE SEQUENCE</scope>
    <source>
        <strain evidence="1">Duluth1</strain>
        <tissue evidence="1">Whole animal</tissue>
    </source>
</reference>
<comment type="caution">
    <text evidence="1">The sequence shown here is derived from an EMBL/GenBank/DDBJ whole genome shotgun (WGS) entry which is preliminary data.</text>
</comment>
<reference evidence="1" key="2">
    <citation type="submission" date="2020-11" db="EMBL/GenBank/DDBJ databases">
        <authorList>
            <person name="McCartney M.A."/>
            <person name="Auch B."/>
            <person name="Kono T."/>
            <person name="Mallez S."/>
            <person name="Becker A."/>
            <person name="Gohl D.M."/>
            <person name="Silverstein K.A.T."/>
            <person name="Koren S."/>
            <person name="Bechman K.B."/>
            <person name="Herman A."/>
            <person name="Abrahante J.E."/>
            <person name="Garbe J."/>
        </authorList>
    </citation>
    <scope>NUCLEOTIDE SEQUENCE</scope>
    <source>
        <strain evidence="1">Duluth1</strain>
        <tissue evidence="1">Whole animal</tissue>
    </source>
</reference>
<organism evidence="1 2">
    <name type="scientific">Dreissena polymorpha</name>
    <name type="common">Zebra mussel</name>
    <name type="synonym">Mytilus polymorpha</name>
    <dbReference type="NCBI Taxonomy" id="45954"/>
    <lineage>
        <taxon>Eukaryota</taxon>
        <taxon>Metazoa</taxon>
        <taxon>Spiralia</taxon>
        <taxon>Lophotrochozoa</taxon>
        <taxon>Mollusca</taxon>
        <taxon>Bivalvia</taxon>
        <taxon>Autobranchia</taxon>
        <taxon>Heteroconchia</taxon>
        <taxon>Euheterodonta</taxon>
        <taxon>Imparidentia</taxon>
        <taxon>Neoheterodontei</taxon>
        <taxon>Myida</taxon>
        <taxon>Dreissenoidea</taxon>
        <taxon>Dreissenidae</taxon>
        <taxon>Dreissena</taxon>
    </lineage>
</organism>
<evidence type="ECO:0000313" key="1">
    <source>
        <dbReference type="EMBL" id="KAH3816394.1"/>
    </source>
</evidence>
<dbReference type="AlphaFoldDB" id="A0A9D4JN13"/>